<evidence type="ECO:0000256" key="4">
    <source>
        <dbReference type="ARBA" id="ARBA00022490"/>
    </source>
</evidence>
<reference evidence="9 10" key="1">
    <citation type="submission" date="2016-10" db="EMBL/GenBank/DDBJ databases">
        <authorList>
            <person name="de Groot N.N."/>
        </authorList>
    </citation>
    <scope>NUCLEOTIDE SEQUENCE [LARGE SCALE GENOMIC DNA]</scope>
    <source>
        <strain evidence="9 10">DSM 23399</strain>
    </source>
</reference>
<keyword evidence="10" id="KW-1185">Reference proteome</keyword>
<dbReference type="InterPro" id="IPR003783">
    <property type="entry name" value="Regulatory_RecX"/>
</dbReference>
<evidence type="ECO:0000259" key="7">
    <source>
        <dbReference type="Pfam" id="PF21981"/>
    </source>
</evidence>
<evidence type="ECO:0000256" key="5">
    <source>
        <dbReference type="HAMAP-Rule" id="MF_01114"/>
    </source>
</evidence>
<dbReference type="AlphaFoldDB" id="A0A1I1BJA6"/>
<dbReference type="GO" id="GO:0006282">
    <property type="term" value="P:regulation of DNA repair"/>
    <property type="evidence" value="ECO:0007669"/>
    <property type="project" value="UniProtKB-UniRule"/>
</dbReference>
<dbReference type="Pfam" id="PF02631">
    <property type="entry name" value="RecX_HTH2"/>
    <property type="match status" value="1"/>
</dbReference>
<dbReference type="STRING" id="237018.SAMN04489723_11330"/>
<feature type="domain" description="RecX third three-helical" evidence="7">
    <location>
        <begin position="115"/>
        <end position="162"/>
    </location>
</feature>
<dbReference type="PANTHER" id="PTHR33602">
    <property type="entry name" value="REGULATORY PROTEIN RECX FAMILY PROTEIN"/>
    <property type="match status" value="1"/>
</dbReference>
<sequence>MSSWGKYKPNESGKNSWSQEEAFEKLTTFCAYQERCPWEIRRKLYDKGITDEPAEQLIAELIEEEFVNEERYARSFARGKFRLKKWGRNRIRMELKMREVSEELIRKGLSEIDPEDYYDTLLTQTEKKWETTTESDAYKKKFKVTQFLMNKGFEMDLIKEAIEDLSNDQSQ</sequence>
<dbReference type="Pfam" id="PF21981">
    <property type="entry name" value="RecX_HTH3"/>
    <property type="match status" value="1"/>
</dbReference>
<dbReference type="HAMAP" id="MF_01114">
    <property type="entry name" value="RecX"/>
    <property type="match status" value="1"/>
</dbReference>
<dbReference type="InterPro" id="IPR036388">
    <property type="entry name" value="WH-like_DNA-bd_sf"/>
</dbReference>
<dbReference type="InterPro" id="IPR053925">
    <property type="entry name" value="RecX_HTH_3rd"/>
</dbReference>
<keyword evidence="4 5" id="KW-0963">Cytoplasm</keyword>
<comment type="subcellular location">
    <subcellularLocation>
        <location evidence="1 5">Cytoplasm</location>
    </subcellularLocation>
</comment>
<dbReference type="OrthoDB" id="1523826at2"/>
<evidence type="ECO:0000259" key="8">
    <source>
        <dbReference type="Pfam" id="PF21982"/>
    </source>
</evidence>
<evidence type="ECO:0000256" key="1">
    <source>
        <dbReference type="ARBA" id="ARBA00004496"/>
    </source>
</evidence>
<evidence type="ECO:0000313" key="10">
    <source>
        <dbReference type="Proteomes" id="UP000198790"/>
    </source>
</evidence>
<dbReference type="InterPro" id="IPR053926">
    <property type="entry name" value="RecX_HTH_1st"/>
</dbReference>
<protein>
    <recommendedName>
        <fullName evidence="3 5">Regulatory protein RecX</fullName>
    </recommendedName>
</protein>
<dbReference type="Gene3D" id="1.10.10.10">
    <property type="entry name" value="Winged helix-like DNA-binding domain superfamily/Winged helix DNA-binding domain"/>
    <property type="match status" value="3"/>
</dbReference>
<feature type="domain" description="RecX second three-helical" evidence="6">
    <location>
        <begin position="68"/>
        <end position="109"/>
    </location>
</feature>
<dbReference type="Pfam" id="PF21982">
    <property type="entry name" value="RecX_HTH1"/>
    <property type="match status" value="1"/>
</dbReference>
<dbReference type="Proteomes" id="UP000198790">
    <property type="component" value="Unassembled WGS sequence"/>
</dbReference>
<dbReference type="PANTHER" id="PTHR33602:SF1">
    <property type="entry name" value="REGULATORY PROTEIN RECX FAMILY PROTEIN"/>
    <property type="match status" value="1"/>
</dbReference>
<evidence type="ECO:0000256" key="3">
    <source>
        <dbReference type="ARBA" id="ARBA00018111"/>
    </source>
</evidence>
<accession>A0A1I1BJA6</accession>
<comment type="similarity">
    <text evidence="2 5">Belongs to the RecX family.</text>
</comment>
<comment type="function">
    <text evidence="5">Modulates RecA activity.</text>
</comment>
<dbReference type="EMBL" id="FOKK01000013">
    <property type="protein sequence ID" value="SFB48858.1"/>
    <property type="molecule type" value="Genomic_DNA"/>
</dbReference>
<feature type="domain" description="RecX first three-helical" evidence="8">
    <location>
        <begin position="22"/>
        <end position="61"/>
    </location>
</feature>
<name>A0A1I1BJA6_9BACT</name>
<dbReference type="GO" id="GO:0005737">
    <property type="term" value="C:cytoplasm"/>
    <property type="evidence" value="ECO:0007669"/>
    <property type="project" value="UniProtKB-SubCell"/>
</dbReference>
<dbReference type="InterPro" id="IPR053924">
    <property type="entry name" value="RecX_HTH_2nd"/>
</dbReference>
<proteinExistence type="inferred from homology"/>
<organism evidence="9 10">
    <name type="scientific">Algoriphagus aquimarinus</name>
    <dbReference type="NCBI Taxonomy" id="237018"/>
    <lineage>
        <taxon>Bacteria</taxon>
        <taxon>Pseudomonadati</taxon>
        <taxon>Bacteroidota</taxon>
        <taxon>Cytophagia</taxon>
        <taxon>Cytophagales</taxon>
        <taxon>Cyclobacteriaceae</taxon>
        <taxon>Algoriphagus</taxon>
    </lineage>
</organism>
<evidence type="ECO:0000259" key="6">
    <source>
        <dbReference type="Pfam" id="PF02631"/>
    </source>
</evidence>
<gene>
    <name evidence="5" type="primary">recX</name>
    <name evidence="9" type="ORF">SAMN04489723_11330</name>
</gene>
<evidence type="ECO:0000256" key="2">
    <source>
        <dbReference type="ARBA" id="ARBA00009695"/>
    </source>
</evidence>
<evidence type="ECO:0000313" key="9">
    <source>
        <dbReference type="EMBL" id="SFB48858.1"/>
    </source>
</evidence>
<dbReference type="RefSeq" id="WP_092899157.1">
    <property type="nucleotide sequence ID" value="NZ_FOKK01000013.1"/>
</dbReference>